<organism evidence="1">
    <name type="scientific">Pseudoalteromonas citrea DSM 8771</name>
    <dbReference type="NCBI Taxonomy" id="1117314"/>
    <lineage>
        <taxon>Bacteria</taxon>
        <taxon>Pseudomonadati</taxon>
        <taxon>Pseudomonadota</taxon>
        <taxon>Gammaproteobacteria</taxon>
        <taxon>Alteromonadales</taxon>
        <taxon>Pseudoalteromonadaceae</taxon>
        <taxon>Pseudoalteromonas</taxon>
    </lineage>
</organism>
<dbReference type="InterPro" id="IPR036322">
    <property type="entry name" value="WD40_repeat_dom_sf"/>
</dbReference>
<reference evidence="1" key="2">
    <citation type="submission" date="2013-04" db="EMBL/GenBank/DDBJ databases">
        <title>Genome sequence of Pseudoalteromonas citrea.</title>
        <authorList>
            <person name="Xie B.-B."/>
            <person name="Rong J.-C."/>
            <person name="Qin Q.-L."/>
            <person name="Shu Y.-L."/>
            <person name="Zhang Y.-Z."/>
        </authorList>
    </citation>
    <scope>NUCLEOTIDE SEQUENCE</scope>
    <source>
        <strain evidence="1">NCIMB 1889</strain>
    </source>
</reference>
<reference evidence="1" key="1">
    <citation type="journal article" date="2012" name="J. Bacteriol.">
        <title>Genome sequences of type strains of seven species of the marine bacterium Pseudoalteromonas.</title>
        <authorList>
            <person name="Xie B.B."/>
            <person name="Shu Y.L."/>
            <person name="Qin Q.L."/>
            <person name="Rong J.C."/>
            <person name="Zhang X.Y."/>
            <person name="Chen X.L."/>
            <person name="Shi M."/>
            <person name="He H.L."/>
            <person name="Zhou B.C."/>
            <person name="Zhang Y.Z."/>
        </authorList>
    </citation>
    <scope>NUCLEOTIDE SEQUENCE [LARGE SCALE GENOMIC DNA]</scope>
    <source>
        <strain evidence="1">NCIMB 1889</strain>
    </source>
</reference>
<dbReference type="STRING" id="1117314.PCIT_12944"/>
<dbReference type="AlphaFoldDB" id="U1JA40"/>
<name>U1JA40_9GAMM</name>
<gene>
    <name evidence="1" type="ORF">PCIT_12944</name>
</gene>
<sequence>MSIYKSISLIMRNTFLITSLFLIAFAGNAQEKAASLILKEAFGSDPYHKMAYHDGVLLVSGLTDARSDDTSGNIDVLRYSDKGFDLISQTPLISSLRDNSLYWSILDLSYVNGYWMILAVNNFGIHLVSASLTNEKLTIVNELRVHGANRKAQLVSGNQGNLYVVSSKWASVEPENPRDGLSVVHFNIEDNGAIKHNSVVNFGIRPNKPYDSYSVSYDNHALYLTSNQYGTPAGLYKLPLADDGSPQAAVELTLKNAKSTYHLSKMSGDLWLLSYENWGFQVAQLKGDALQVIFEHESNSWYSALEVKGNLIFGLDTFGEMDAFQIGRDKTISHRFTSRVLDSGFNRDMLIVDDTLFITQGLEGISSLKIEDNTTLTNLHSFSQSGVIEDIAMQGNELAVAAFNSNLYFWGMGDTDPASLNATYHGGYSLQGVVWEGDEIVINNSAHLESHLVENLKNNINVGTRHGSMGDQGTGGSDGDGQIIKLKNGYAVTVFGLVSFIDESKNIMSTIETELISVFYTQEMVAYEHLLFISMGLPREVIVYDTSDLSNVTELTRIAPRGKIYGNVAVKDNYLYIPVALENGRFAITPYNISNPAEPVELPSVEVGRSSDAATLHIDGNYLIAIGSQGALLDISVPEKPALVDENFDISTNGIGAGFENDLFTVTINSAGRLQRSQINFAPKQGDLTLNLDEDGQTMTALSPSDNENDSVTFSILDEPTKGTVTIQDNTTLSYIGAGNANGTDTAKLLVTDAHGGASEFNLTINIKPINDAPLFNDQPVTLLVGLGQTKRVALDVTDVDGDKLTFEITDQATLGSADVDSQGVVTYAPNTSTAGTDSFVVMVSDAVGVTASKKVNVTISTQPVSTDATGSSNDSSGGTVSWFYLVGLLLVGMQRRYTL</sequence>
<proteinExistence type="predicted"/>
<dbReference type="OrthoDB" id="6281913at2"/>
<accession>U1JA40</accession>
<comment type="caution">
    <text evidence="1">The sequence shown here is derived from an EMBL/GenBank/DDBJ whole genome shotgun (WGS) entry which is preliminary data.</text>
</comment>
<dbReference type="Pfam" id="PF17963">
    <property type="entry name" value="Big_9"/>
    <property type="match status" value="2"/>
</dbReference>
<dbReference type="eggNOG" id="COG5276">
    <property type="taxonomic scope" value="Bacteria"/>
</dbReference>
<dbReference type="EMBL" id="AHBZ02000138">
    <property type="protein sequence ID" value="ERG18216.1"/>
    <property type="molecule type" value="Genomic_DNA"/>
</dbReference>
<evidence type="ECO:0000313" key="1">
    <source>
        <dbReference type="EMBL" id="ERG18216.1"/>
    </source>
</evidence>
<protein>
    <submittedName>
        <fullName evidence="1">Outer membrane adhesin-like protein</fullName>
    </submittedName>
</protein>
<dbReference type="SUPFAM" id="SSF50978">
    <property type="entry name" value="WD40 repeat-like"/>
    <property type="match status" value="1"/>
</dbReference>
<dbReference type="Gene3D" id="2.60.40.2810">
    <property type="match status" value="2"/>
</dbReference>